<dbReference type="EMBL" id="CADDTS010000048">
    <property type="protein sequence ID" value="CAB1221489.1"/>
    <property type="molecule type" value="Genomic_DNA"/>
</dbReference>
<comment type="caution">
    <text evidence="2">The sequence shown here is derived from an EMBL/GenBank/DDBJ whole genome shotgun (WGS) entry which is preliminary data.</text>
</comment>
<keyword evidence="1" id="KW-0472">Membrane</keyword>
<protein>
    <submittedName>
        <fullName evidence="2">Uncharacterized protein</fullName>
    </submittedName>
</protein>
<proteinExistence type="predicted"/>
<keyword evidence="1" id="KW-0812">Transmembrane</keyword>
<evidence type="ECO:0000256" key="1">
    <source>
        <dbReference type="SAM" id="Phobius"/>
    </source>
</evidence>
<reference evidence="2 3" key="1">
    <citation type="submission" date="2020-02" db="EMBL/GenBank/DDBJ databases">
        <authorList>
            <person name="Chaudhuri R."/>
        </authorList>
    </citation>
    <scope>NUCLEOTIDE SEQUENCE [LARGE SCALE GENOMIC DNA]</scope>
    <source>
        <strain evidence="2">SFB21</strain>
    </source>
</reference>
<evidence type="ECO:0000313" key="3">
    <source>
        <dbReference type="Proteomes" id="UP000489961"/>
    </source>
</evidence>
<feature type="transmembrane region" description="Helical" evidence="1">
    <location>
        <begin position="31"/>
        <end position="49"/>
    </location>
</feature>
<evidence type="ECO:0000313" key="2">
    <source>
        <dbReference type="EMBL" id="CAB1221489.1"/>
    </source>
</evidence>
<feature type="transmembrane region" description="Helical" evidence="1">
    <location>
        <begin position="7"/>
        <end position="25"/>
    </location>
</feature>
<accession>A0A811GE83</accession>
<dbReference type="AlphaFoldDB" id="A0A811GE83"/>
<sequence length="58" mass="6879">MKSLGFYFLVFFFLYLMCLFTIGVAGDQDFLLPFSIIYLISISICYPFFEMVRRILSQ</sequence>
<keyword evidence="1" id="KW-1133">Transmembrane helix</keyword>
<gene>
    <name evidence="2" type="ORF">SFB21_2827</name>
</gene>
<organism evidence="2 3">
    <name type="scientific">Acinetobacter bouvetii</name>
    <dbReference type="NCBI Taxonomy" id="202951"/>
    <lineage>
        <taxon>Bacteria</taxon>
        <taxon>Pseudomonadati</taxon>
        <taxon>Pseudomonadota</taxon>
        <taxon>Gammaproteobacteria</taxon>
        <taxon>Moraxellales</taxon>
        <taxon>Moraxellaceae</taxon>
        <taxon>Acinetobacter</taxon>
    </lineage>
</organism>
<name>A0A811GE83_9GAMM</name>
<dbReference type="Proteomes" id="UP000489961">
    <property type="component" value="Unassembled WGS sequence"/>
</dbReference>